<comment type="caution">
    <text evidence="3">The sequence shown here is derived from an EMBL/GenBank/DDBJ whole genome shotgun (WGS) entry which is preliminary data.</text>
</comment>
<gene>
    <name evidence="3" type="ORF">ONZ51_g6235</name>
</gene>
<name>A0AAD7TUM1_9APHY</name>
<keyword evidence="4" id="KW-1185">Reference proteome</keyword>
<organism evidence="3 4">
    <name type="scientific">Trametes cubensis</name>
    <dbReference type="NCBI Taxonomy" id="1111947"/>
    <lineage>
        <taxon>Eukaryota</taxon>
        <taxon>Fungi</taxon>
        <taxon>Dikarya</taxon>
        <taxon>Basidiomycota</taxon>
        <taxon>Agaricomycotina</taxon>
        <taxon>Agaricomycetes</taxon>
        <taxon>Polyporales</taxon>
        <taxon>Polyporaceae</taxon>
        <taxon>Trametes</taxon>
    </lineage>
</organism>
<accession>A0AAD7TUM1</accession>
<feature type="compositionally biased region" description="Basic and acidic residues" evidence="1">
    <location>
        <begin position="744"/>
        <end position="757"/>
    </location>
</feature>
<feature type="region of interest" description="Disordered" evidence="1">
    <location>
        <begin position="1"/>
        <end position="24"/>
    </location>
</feature>
<protein>
    <recommendedName>
        <fullName evidence="2">Fungal-type protein kinase domain-containing protein</fullName>
    </recommendedName>
</protein>
<evidence type="ECO:0000313" key="3">
    <source>
        <dbReference type="EMBL" id="KAJ8481078.1"/>
    </source>
</evidence>
<dbReference type="InterPro" id="IPR040976">
    <property type="entry name" value="Pkinase_fungal"/>
</dbReference>
<feature type="compositionally biased region" description="Basic residues" evidence="1">
    <location>
        <begin position="788"/>
        <end position="798"/>
    </location>
</feature>
<sequence>MSSTFVPPRTPSPASQEEEAGAKVDGASEIELSHGTNLDPLISSPLKRDLIPIANLKEIEGLVKDLEAEAGFFTTHLNPCPERLVNALNKKTTIKESLRTIMKATAADREQKLYQPACTLLTTISKDIFAYLKREGRVHLPEREIVFLDHHRCHLTHFPMERLEDKPDIVGVINRTRGFPRNGGNKTYSNIPYHRVETVVEAKSMDGGDGRAQATRYAYKIQQARPDRPGLYVLSIKPQHFQVVFSSPVGPVASEHTLWTDLRSLCAYVYSLYDPPSGHTLYDRTITWSEQTDLSAPKWTVQTASGCYADARVTFLGDPWARRTTVLRVVRDDQPIVVIKEAFVDCKRRFKEAELLEHVHKDGYLHGVVLHISSEIVQADGGDITFTRDDGTMTRVKYRIVFADTGYDLTLAKSVNDLLKTVYDALEVHRTLASARKVLHRDMSLFNILMYPQWDDVLSGQLRPPEDRKARCVVIDLDNSAQLTTGQANAIDQKELQSRTGTPAYIARAVSNGTPCCNPVTISNEKMPLLEGAAKALYIQVYGEERYNKYNDSANTIHGGIPLSPTLSQRELLQRAEDMIFYHRWEYDAESALWTMYSALLRVTPVDFEETAAVRASLSDTWRSFRDHRIPAVRTTTSDPRNSLIERTIRGFRAPFPPVMEPVADLLLDLCMQAFPSYAMMEQLPPLDDHLHEAMQRLILSYLVKHQDNPIPLVSGKRRAVNFPEPPKPVRGTHGGTTEELQCTEERERKQQQERLLAETQAKQTGSGSRGQKRPREPTAGVDGPGSKLRRSLRNRKK</sequence>
<dbReference type="Proteomes" id="UP001215151">
    <property type="component" value="Unassembled WGS sequence"/>
</dbReference>
<feature type="region of interest" description="Disordered" evidence="1">
    <location>
        <begin position="715"/>
        <end position="798"/>
    </location>
</feature>
<evidence type="ECO:0000259" key="2">
    <source>
        <dbReference type="Pfam" id="PF17667"/>
    </source>
</evidence>
<evidence type="ECO:0000313" key="4">
    <source>
        <dbReference type="Proteomes" id="UP001215151"/>
    </source>
</evidence>
<dbReference type="EMBL" id="JAPEVG010000146">
    <property type="protein sequence ID" value="KAJ8481078.1"/>
    <property type="molecule type" value="Genomic_DNA"/>
</dbReference>
<dbReference type="AlphaFoldDB" id="A0AAD7TUM1"/>
<evidence type="ECO:0000256" key="1">
    <source>
        <dbReference type="SAM" id="MobiDB-lite"/>
    </source>
</evidence>
<dbReference type="Gene3D" id="1.10.510.10">
    <property type="entry name" value="Transferase(Phosphotransferase) domain 1"/>
    <property type="match status" value="1"/>
</dbReference>
<dbReference type="Pfam" id="PF17667">
    <property type="entry name" value="Pkinase_fungal"/>
    <property type="match status" value="1"/>
</dbReference>
<reference evidence="3" key="1">
    <citation type="submission" date="2022-11" db="EMBL/GenBank/DDBJ databases">
        <title>Genome Sequence of Cubamyces cubensis.</title>
        <authorList>
            <person name="Buettner E."/>
        </authorList>
    </citation>
    <scope>NUCLEOTIDE SEQUENCE</scope>
    <source>
        <strain evidence="3">MPL-01</strain>
    </source>
</reference>
<feature type="domain" description="Fungal-type protein kinase" evidence="2">
    <location>
        <begin position="394"/>
        <end position="510"/>
    </location>
</feature>
<proteinExistence type="predicted"/>